<sequence>MVSLKNLLKISQRHPRPTASALRASTTVPASGSPFINNSQGASAAVAELSDALGTVFGQIDLDGDLNEQIHVLLGRLDQQASQYENSQLRDEQYAGWECSRGKAQMVSIAYHCARAVYETSSGLPNGSVRSGNWDLKPGHCVHPSTDGTIKAVSFSHVSPIDPETADKDLPVLVVAIRGSASAVDHMVNANYQPQDTGDFIDVSQIASESATILQAHSGFLISAKALDGIVAREIKDYISRNGNRYSHVLFTGHSAGGAVASLLFLRFLSQTSHCKKPGRPPSA</sequence>
<evidence type="ECO:0000313" key="5">
    <source>
        <dbReference type="EMBL" id="KAB8073088.1"/>
    </source>
</evidence>
<dbReference type="InterPro" id="IPR051218">
    <property type="entry name" value="Sec_MonoDiacylglyc_Lipase"/>
</dbReference>
<dbReference type="Proteomes" id="UP000326565">
    <property type="component" value="Unassembled WGS sequence"/>
</dbReference>
<evidence type="ECO:0000259" key="4">
    <source>
        <dbReference type="Pfam" id="PF01764"/>
    </source>
</evidence>
<feature type="domain" description="Fungal lipase-type" evidence="4">
    <location>
        <begin position="174"/>
        <end position="273"/>
    </location>
</feature>
<evidence type="ECO:0000256" key="1">
    <source>
        <dbReference type="ARBA" id="ARBA00043996"/>
    </source>
</evidence>
<name>A0A5N5WX00_9EURO</name>
<comment type="catalytic activity">
    <reaction evidence="3">
        <text>a monoacylglycerol + H2O = glycerol + a fatty acid + H(+)</text>
        <dbReference type="Rhea" id="RHEA:15245"/>
        <dbReference type="ChEBI" id="CHEBI:15377"/>
        <dbReference type="ChEBI" id="CHEBI:15378"/>
        <dbReference type="ChEBI" id="CHEBI:17408"/>
        <dbReference type="ChEBI" id="CHEBI:17754"/>
        <dbReference type="ChEBI" id="CHEBI:28868"/>
    </reaction>
</comment>
<organism evidence="5 6">
    <name type="scientific">Aspergillus leporis</name>
    <dbReference type="NCBI Taxonomy" id="41062"/>
    <lineage>
        <taxon>Eukaryota</taxon>
        <taxon>Fungi</taxon>
        <taxon>Dikarya</taxon>
        <taxon>Ascomycota</taxon>
        <taxon>Pezizomycotina</taxon>
        <taxon>Eurotiomycetes</taxon>
        <taxon>Eurotiomycetidae</taxon>
        <taxon>Eurotiales</taxon>
        <taxon>Aspergillaceae</taxon>
        <taxon>Aspergillus</taxon>
        <taxon>Aspergillus subgen. Circumdati</taxon>
    </lineage>
</organism>
<accession>A0A5N5WX00</accession>
<reference evidence="5 6" key="1">
    <citation type="submission" date="2019-04" db="EMBL/GenBank/DDBJ databases">
        <title>Friends and foes A comparative genomics study of 23 Aspergillus species from section Flavi.</title>
        <authorList>
            <consortium name="DOE Joint Genome Institute"/>
            <person name="Kjaerbolling I."/>
            <person name="Vesth T."/>
            <person name="Frisvad J.C."/>
            <person name="Nybo J.L."/>
            <person name="Theobald S."/>
            <person name="Kildgaard S."/>
            <person name="Isbrandt T."/>
            <person name="Kuo A."/>
            <person name="Sato A."/>
            <person name="Lyhne E.K."/>
            <person name="Kogle M.E."/>
            <person name="Wiebenga A."/>
            <person name="Kun R.S."/>
            <person name="Lubbers R.J."/>
            <person name="Makela M.R."/>
            <person name="Barry K."/>
            <person name="Chovatia M."/>
            <person name="Clum A."/>
            <person name="Daum C."/>
            <person name="Haridas S."/>
            <person name="He G."/>
            <person name="LaButti K."/>
            <person name="Lipzen A."/>
            <person name="Mondo S."/>
            <person name="Riley R."/>
            <person name="Salamov A."/>
            <person name="Simmons B.A."/>
            <person name="Magnuson J.K."/>
            <person name="Henrissat B."/>
            <person name="Mortensen U.H."/>
            <person name="Larsen T.O."/>
            <person name="Devries R.P."/>
            <person name="Grigoriev I.V."/>
            <person name="Machida M."/>
            <person name="Baker S.E."/>
            <person name="Andersen M.R."/>
        </authorList>
    </citation>
    <scope>NUCLEOTIDE SEQUENCE [LARGE SCALE GENOMIC DNA]</scope>
    <source>
        <strain evidence="5 6">CBS 151.66</strain>
    </source>
</reference>
<dbReference type="AlphaFoldDB" id="A0A5N5WX00"/>
<dbReference type="Pfam" id="PF01764">
    <property type="entry name" value="Lipase_3"/>
    <property type="match status" value="1"/>
</dbReference>
<dbReference type="SUPFAM" id="SSF53474">
    <property type="entry name" value="alpha/beta-Hydrolases"/>
    <property type="match status" value="1"/>
</dbReference>
<dbReference type="GO" id="GO:0006629">
    <property type="term" value="P:lipid metabolic process"/>
    <property type="evidence" value="ECO:0007669"/>
    <property type="project" value="InterPro"/>
</dbReference>
<keyword evidence="6" id="KW-1185">Reference proteome</keyword>
<dbReference type="OrthoDB" id="438440at2759"/>
<evidence type="ECO:0000313" key="6">
    <source>
        <dbReference type="Proteomes" id="UP000326565"/>
    </source>
</evidence>
<dbReference type="Gene3D" id="3.40.50.1820">
    <property type="entry name" value="alpha/beta hydrolase"/>
    <property type="match status" value="1"/>
</dbReference>
<evidence type="ECO:0000256" key="3">
    <source>
        <dbReference type="ARBA" id="ARBA00048461"/>
    </source>
</evidence>
<dbReference type="EMBL" id="ML732233">
    <property type="protein sequence ID" value="KAB8073088.1"/>
    <property type="molecule type" value="Genomic_DNA"/>
</dbReference>
<dbReference type="InterPro" id="IPR002921">
    <property type="entry name" value="Fungal_lipase-type"/>
</dbReference>
<gene>
    <name evidence="5" type="ORF">BDV29DRAFT_176051</name>
</gene>
<protein>
    <recommendedName>
        <fullName evidence="4">Fungal lipase-type domain-containing protein</fullName>
    </recommendedName>
</protein>
<evidence type="ECO:0000256" key="2">
    <source>
        <dbReference type="ARBA" id="ARBA00047591"/>
    </source>
</evidence>
<proteinExistence type="inferred from homology"/>
<comment type="catalytic activity">
    <reaction evidence="2">
        <text>a diacylglycerol + H2O = a monoacylglycerol + a fatty acid + H(+)</text>
        <dbReference type="Rhea" id="RHEA:32731"/>
        <dbReference type="ChEBI" id="CHEBI:15377"/>
        <dbReference type="ChEBI" id="CHEBI:15378"/>
        <dbReference type="ChEBI" id="CHEBI:17408"/>
        <dbReference type="ChEBI" id="CHEBI:18035"/>
        <dbReference type="ChEBI" id="CHEBI:28868"/>
    </reaction>
</comment>
<dbReference type="PANTHER" id="PTHR45856">
    <property type="entry name" value="ALPHA/BETA-HYDROLASES SUPERFAMILY PROTEIN"/>
    <property type="match status" value="1"/>
</dbReference>
<dbReference type="InterPro" id="IPR029058">
    <property type="entry name" value="AB_hydrolase_fold"/>
</dbReference>
<dbReference type="PANTHER" id="PTHR45856:SF24">
    <property type="entry name" value="FUNGAL LIPASE-LIKE DOMAIN-CONTAINING PROTEIN"/>
    <property type="match status" value="1"/>
</dbReference>
<comment type="similarity">
    <text evidence="1">Belongs to the AB hydrolase superfamily. Lipase family. Class 3 subfamily.</text>
</comment>